<keyword evidence="3" id="KW-0560">Oxidoreductase</keyword>
<sequence>LRFFFQPVCLSCTGPTLSIRQTRSPESKVSSVDPVTREFALSMVTFADTVGILGAAMAAIPDTKFRAFGTHLERSEVDANVNEYHIEGRMGWFRLLLMTILQATAVRFPCGPSFIPCETKAFGIKSVGDTAENDADKSVFNDGDKGKEHRLEVSKLMSKQQLLQVVHEANDEVENLFNQTENGLHKITLENSFSSAELSWAQYTKGDRYSKYLSFSALMSIKATQKIALLSPTAHLDDIIFVSLNGSAIENNCPVSQIEECAPEKYRTFSGHCNNAKNSHYGAAYEPLRRLILPDYEDKISKPRISSTEVQLPSAGEVAALFTPAPRNHMSCSLMLAQWASFLYDDMVYVATSQLSDGGFFSGSKNFPLPCCHKSVKHPECFPITGADGKCRSRLYSRSLPTPRRNCTLGTREQGNMVARLFIPHFTVDFIATLILNIKLFGPSITSLRLVSAYIDASQIYGTSREVAAKLRSFKDGE</sequence>
<evidence type="ECO:0000256" key="2">
    <source>
        <dbReference type="ARBA" id="ARBA00022525"/>
    </source>
</evidence>
<dbReference type="InterPro" id="IPR010255">
    <property type="entry name" value="Haem_peroxidase_sf"/>
</dbReference>
<dbReference type="InterPro" id="IPR019791">
    <property type="entry name" value="Haem_peroxidase_animal"/>
</dbReference>
<dbReference type="PROSITE" id="PS50292">
    <property type="entry name" value="PEROXIDASE_3"/>
    <property type="match status" value="1"/>
</dbReference>
<accession>A0A158P7N4</accession>
<dbReference type="GO" id="GO:0020037">
    <property type="term" value="F:heme binding"/>
    <property type="evidence" value="ECO:0007669"/>
    <property type="project" value="InterPro"/>
</dbReference>
<evidence type="ECO:0000313" key="5">
    <source>
        <dbReference type="Proteomes" id="UP000035642"/>
    </source>
</evidence>
<reference evidence="5" key="1">
    <citation type="submission" date="2012-09" db="EMBL/GenBank/DDBJ databases">
        <authorList>
            <person name="Martin A.A."/>
        </authorList>
    </citation>
    <scope>NUCLEOTIDE SEQUENCE</scope>
</reference>
<name>A0A158P7N4_ANGCA</name>
<evidence type="ECO:0000256" key="1">
    <source>
        <dbReference type="ARBA" id="ARBA00004613"/>
    </source>
</evidence>
<protein>
    <submittedName>
        <fullName evidence="6">Lipase_3 domain-containing protein</fullName>
    </submittedName>
</protein>
<keyword evidence="2" id="KW-0964">Secreted</keyword>
<dbReference type="GO" id="GO:0005576">
    <property type="term" value="C:extracellular region"/>
    <property type="evidence" value="ECO:0007669"/>
    <property type="project" value="UniProtKB-SubCell"/>
</dbReference>
<dbReference type="GO" id="GO:0006979">
    <property type="term" value="P:response to oxidative stress"/>
    <property type="evidence" value="ECO:0007669"/>
    <property type="project" value="InterPro"/>
</dbReference>
<dbReference type="GO" id="GO:0004601">
    <property type="term" value="F:peroxidase activity"/>
    <property type="evidence" value="ECO:0007669"/>
    <property type="project" value="UniProtKB-KW"/>
</dbReference>
<evidence type="ECO:0000256" key="3">
    <source>
        <dbReference type="ARBA" id="ARBA00022559"/>
    </source>
</evidence>
<dbReference type="AlphaFoldDB" id="A0A158P7N4"/>
<keyword evidence="4" id="KW-0325">Glycoprotein</keyword>
<evidence type="ECO:0000313" key="6">
    <source>
        <dbReference type="WBParaSite" id="ACAC_0000282301-mRNA-1"/>
    </source>
</evidence>
<dbReference type="WBParaSite" id="ACAC_0000282301-mRNA-1">
    <property type="protein sequence ID" value="ACAC_0000282301-mRNA-1"/>
    <property type="gene ID" value="ACAC_0000282301"/>
</dbReference>
<dbReference type="PANTHER" id="PTHR11475:SF4">
    <property type="entry name" value="CHORION PEROXIDASE"/>
    <property type="match status" value="1"/>
</dbReference>
<organism evidence="5 6">
    <name type="scientific">Angiostrongylus cantonensis</name>
    <name type="common">Rat lungworm</name>
    <dbReference type="NCBI Taxonomy" id="6313"/>
    <lineage>
        <taxon>Eukaryota</taxon>
        <taxon>Metazoa</taxon>
        <taxon>Ecdysozoa</taxon>
        <taxon>Nematoda</taxon>
        <taxon>Chromadorea</taxon>
        <taxon>Rhabditida</taxon>
        <taxon>Rhabditina</taxon>
        <taxon>Rhabditomorpha</taxon>
        <taxon>Strongyloidea</taxon>
        <taxon>Metastrongylidae</taxon>
        <taxon>Angiostrongylus</taxon>
    </lineage>
</organism>
<evidence type="ECO:0000256" key="4">
    <source>
        <dbReference type="ARBA" id="ARBA00023180"/>
    </source>
</evidence>
<dbReference type="InterPro" id="IPR037120">
    <property type="entry name" value="Haem_peroxidase_sf_animal"/>
</dbReference>
<dbReference type="Gene3D" id="1.10.640.10">
    <property type="entry name" value="Haem peroxidase domain superfamily, animal type"/>
    <property type="match status" value="1"/>
</dbReference>
<comment type="subcellular location">
    <subcellularLocation>
        <location evidence="1">Secreted</location>
    </subcellularLocation>
</comment>
<proteinExistence type="predicted"/>
<keyword evidence="3" id="KW-0575">Peroxidase</keyword>
<dbReference type="STRING" id="6313.A0A158P7N4"/>
<dbReference type="PANTHER" id="PTHR11475">
    <property type="entry name" value="OXIDASE/PEROXIDASE"/>
    <property type="match status" value="1"/>
</dbReference>
<dbReference type="Proteomes" id="UP000035642">
    <property type="component" value="Unassembled WGS sequence"/>
</dbReference>
<reference evidence="6" key="2">
    <citation type="submission" date="2016-04" db="UniProtKB">
        <authorList>
            <consortium name="WormBaseParasite"/>
        </authorList>
    </citation>
    <scope>IDENTIFICATION</scope>
</reference>
<keyword evidence="5" id="KW-1185">Reference proteome</keyword>
<dbReference type="Pfam" id="PF03098">
    <property type="entry name" value="An_peroxidase"/>
    <property type="match status" value="1"/>
</dbReference>
<dbReference type="SUPFAM" id="SSF48113">
    <property type="entry name" value="Heme-dependent peroxidases"/>
    <property type="match status" value="1"/>
</dbReference>